<dbReference type="NCBIfam" id="TIGR00418">
    <property type="entry name" value="thrS"/>
    <property type="match status" value="1"/>
</dbReference>
<dbReference type="FunFam" id="3.40.50.800:FF:000003">
    <property type="entry name" value="Threonine--tRNA ligase 2, cytoplasmic"/>
    <property type="match status" value="1"/>
</dbReference>
<dbReference type="SUPFAM" id="SSF55186">
    <property type="entry name" value="ThrRS/AlaRS common domain"/>
    <property type="match status" value="1"/>
</dbReference>
<dbReference type="HAMAP" id="MF_00184">
    <property type="entry name" value="Thr_tRNA_synth"/>
    <property type="match status" value="1"/>
</dbReference>
<dbReference type="Gene3D" id="3.40.50.800">
    <property type="entry name" value="Anticodon-binding domain"/>
    <property type="match status" value="1"/>
</dbReference>
<evidence type="ECO:0000313" key="16">
    <source>
        <dbReference type="Proteomes" id="UP000800096"/>
    </source>
</evidence>
<dbReference type="InterPro" id="IPR033728">
    <property type="entry name" value="ThrRS_core"/>
</dbReference>
<evidence type="ECO:0000259" key="13">
    <source>
        <dbReference type="PROSITE" id="PS50862"/>
    </source>
</evidence>
<proteinExistence type="inferred from homology"/>
<evidence type="ECO:0000313" key="15">
    <source>
        <dbReference type="EMBL" id="KAF1920670.1"/>
    </source>
</evidence>
<dbReference type="OrthoDB" id="5423599at2759"/>
<evidence type="ECO:0000256" key="8">
    <source>
        <dbReference type="ARBA" id="ARBA00022917"/>
    </source>
</evidence>
<dbReference type="AlphaFoldDB" id="A0A6A5R0N6"/>
<gene>
    <name evidence="15" type="ORF">BDU57DRAFT_509079</name>
</gene>
<keyword evidence="9" id="KW-0030">Aminoacyl-tRNA synthetase</keyword>
<dbReference type="PRINTS" id="PR01047">
    <property type="entry name" value="TRNASYNTHTHR"/>
</dbReference>
<keyword evidence="16" id="KW-1185">Reference proteome</keyword>
<dbReference type="CDD" id="cd01667">
    <property type="entry name" value="TGS_ThrRS"/>
    <property type="match status" value="1"/>
</dbReference>
<keyword evidence="6" id="KW-0547">Nucleotide-binding</keyword>
<dbReference type="GO" id="GO:0004829">
    <property type="term" value="F:threonine-tRNA ligase activity"/>
    <property type="evidence" value="ECO:0007669"/>
    <property type="project" value="UniProtKB-EC"/>
</dbReference>
<dbReference type="Gene3D" id="3.30.930.10">
    <property type="entry name" value="Bira Bifunctional Protein, Domain 2"/>
    <property type="match status" value="1"/>
</dbReference>
<comment type="similarity">
    <text evidence="2">Belongs to the class-II aminoacyl-tRNA synthetase family.</text>
</comment>
<dbReference type="SUPFAM" id="SSF52954">
    <property type="entry name" value="Class II aaRS ABD-related"/>
    <property type="match status" value="1"/>
</dbReference>
<accession>A0A6A5R0N6</accession>
<keyword evidence="4" id="KW-0963">Cytoplasm</keyword>
<dbReference type="InterPro" id="IPR018163">
    <property type="entry name" value="Thr/Ala-tRNA-synth_IIc_edit"/>
</dbReference>
<dbReference type="EC" id="6.1.1.3" evidence="3"/>
<evidence type="ECO:0000256" key="3">
    <source>
        <dbReference type="ARBA" id="ARBA00013163"/>
    </source>
</evidence>
<dbReference type="InterPro" id="IPR047246">
    <property type="entry name" value="ThrRS_anticodon"/>
</dbReference>
<evidence type="ECO:0000256" key="6">
    <source>
        <dbReference type="ARBA" id="ARBA00022741"/>
    </source>
</evidence>
<feature type="region of interest" description="Disordered" evidence="12">
    <location>
        <begin position="599"/>
        <end position="645"/>
    </location>
</feature>
<sequence length="788" mass="90120">MAEAVKNAVNQAVEGVKNLAVSAEQNAEQKGAKPKKEKKAKGGGGDADGRPLMLDPVPAYIDHRLQIFEKLKAKYDEEVAQKPRENINISLGDGKIIEGQSWVTSPADIARNISKSLFERTVIARLDKGTPEETLWDLERPLEKSCKLELLPFDHPEGKKVFWHSSAHILGEASERRFGCDLCIGPPIEDGFYYEMALPEKAAVEPSDWKPLETIVNNIVKEKQVFQRLTLSKEDLLEMFKSNPYKQHIIKDKIPDGTSTTVYRNGPLIDLCRGPHVPHTGRIKQFKIMKNSASYFLGDANNDSLQRIYGVSFPDKDAMQTHLKFLEEAAKRDHRKIGKEQELFFFHEFSPGSCFFLPHGQIIYNTLQAFLREEYWNRGYQEVGSPNMYNSALWKISGHWQHYSDDMFVFDVEKEKWALKPMNCPGHCLIFKHRERSYRELPIRMADFGILHRNEASGALTGLTRVRRFQQDDTHIFCTQDQITQEISGLFDFLRAVYGKFGFTFKLKLSTRPEGFLGEIETWDKAEGKLTEALDQFTAEGGGAWELNPGDGAFYGPKIDITISDALKREFQCATIQLDFQLPNQFELEYMTSEVANTKPKEDKAAAKKDEQPHQHKEGSHVEQKKAKLDGADTPMPKKIQPPQPGYARPVMIHRAIYGSFERFIAILTEHFAGRWPFWLSPRQVMVIPVMPSANDYVREVQALLRKNHFHADIDVSGNTMQKKIRTAQLALYNFIMVVGAEEQQARAVNWRNRDDQATQQRGEIVPLDEAVEKLCKLRDERRFENVV</sequence>
<dbReference type="GO" id="GO:0005524">
    <property type="term" value="F:ATP binding"/>
    <property type="evidence" value="ECO:0007669"/>
    <property type="project" value="UniProtKB-KW"/>
</dbReference>
<dbReference type="InterPro" id="IPR045864">
    <property type="entry name" value="aa-tRNA-synth_II/BPL/LPL"/>
</dbReference>
<dbReference type="Pfam" id="PF07973">
    <property type="entry name" value="tRNA_SAD"/>
    <property type="match status" value="1"/>
</dbReference>
<feature type="region of interest" description="Disordered" evidence="12">
    <location>
        <begin position="23"/>
        <end position="52"/>
    </location>
</feature>
<evidence type="ECO:0000256" key="5">
    <source>
        <dbReference type="ARBA" id="ARBA00022598"/>
    </source>
</evidence>
<keyword evidence="5" id="KW-0436">Ligase</keyword>
<reference evidence="15" key="1">
    <citation type="journal article" date="2020" name="Stud. Mycol.">
        <title>101 Dothideomycetes genomes: a test case for predicting lifestyles and emergence of pathogens.</title>
        <authorList>
            <person name="Haridas S."/>
            <person name="Albert R."/>
            <person name="Binder M."/>
            <person name="Bloem J."/>
            <person name="Labutti K."/>
            <person name="Salamov A."/>
            <person name="Andreopoulos B."/>
            <person name="Baker S."/>
            <person name="Barry K."/>
            <person name="Bills G."/>
            <person name="Bluhm B."/>
            <person name="Cannon C."/>
            <person name="Castanera R."/>
            <person name="Culley D."/>
            <person name="Daum C."/>
            <person name="Ezra D."/>
            <person name="Gonzalez J."/>
            <person name="Henrissat B."/>
            <person name="Kuo A."/>
            <person name="Liang C."/>
            <person name="Lipzen A."/>
            <person name="Lutzoni F."/>
            <person name="Magnuson J."/>
            <person name="Mondo S."/>
            <person name="Nolan M."/>
            <person name="Ohm R."/>
            <person name="Pangilinan J."/>
            <person name="Park H.-J."/>
            <person name="Ramirez L."/>
            <person name="Alfaro M."/>
            <person name="Sun H."/>
            <person name="Tritt A."/>
            <person name="Yoshinaga Y."/>
            <person name="Zwiers L.-H."/>
            <person name="Turgeon B."/>
            <person name="Goodwin S."/>
            <person name="Spatafora J."/>
            <person name="Crous P."/>
            <person name="Grigoriev I."/>
        </authorList>
    </citation>
    <scope>NUCLEOTIDE SEQUENCE</scope>
    <source>
        <strain evidence="15">HMLAC05119</strain>
    </source>
</reference>
<dbReference type="Gene3D" id="3.10.20.30">
    <property type="match status" value="1"/>
</dbReference>
<dbReference type="InterPro" id="IPR012676">
    <property type="entry name" value="TGS-like"/>
</dbReference>
<evidence type="ECO:0000256" key="2">
    <source>
        <dbReference type="ARBA" id="ARBA00008226"/>
    </source>
</evidence>
<dbReference type="InterPro" id="IPR002320">
    <property type="entry name" value="Thr-tRNA-ligase_IIa"/>
</dbReference>
<dbReference type="InterPro" id="IPR004154">
    <property type="entry name" value="Anticodon-bd"/>
</dbReference>
<dbReference type="InterPro" id="IPR012675">
    <property type="entry name" value="Beta-grasp_dom_sf"/>
</dbReference>
<name>A0A6A5R0N6_AMPQU</name>
<dbReference type="SMART" id="SM00863">
    <property type="entry name" value="tRNA_SAD"/>
    <property type="match status" value="1"/>
</dbReference>
<dbReference type="InterPro" id="IPR012947">
    <property type="entry name" value="tRNA_SAD"/>
</dbReference>
<evidence type="ECO:0000256" key="9">
    <source>
        <dbReference type="ARBA" id="ARBA00023146"/>
    </source>
</evidence>
<dbReference type="Pfam" id="PF00587">
    <property type="entry name" value="tRNA-synt_2b"/>
    <property type="match status" value="1"/>
</dbReference>
<dbReference type="SUPFAM" id="SSF55681">
    <property type="entry name" value="Class II aaRS and biotin synthetases"/>
    <property type="match status" value="1"/>
</dbReference>
<dbReference type="EMBL" id="ML979132">
    <property type="protein sequence ID" value="KAF1920670.1"/>
    <property type="molecule type" value="Genomic_DNA"/>
</dbReference>
<dbReference type="PROSITE" id="PS51880">
    <property type="entry name" value="TGS"/>
    <property type="match status" value="1"/>
</dbReference>
<protein>
    <recommendedName>
        <fullName evidence="3">threonine--tRNA ligase</fullName>
        <ecNumber evidence="3">6.1.1.3</ecNumber>
    </recommendedName>
    <alternativeName>
        <fullName evidence="10">Threonyl-tRNA synthetase</fullName>
    </alternativeName>
</protein>
<keyword evidence="7" id="KW-0067">ATP-binding</keyword>
<feature type="compositionally biased region" description="Basic residues" evidence="12">
    <location>
        <begin position="32"/>
        <end position="41"/>
    </location>
</feature>
<dbReference type="FunFam" id="3.10.20.30:FF:000006">
    <property type="entry name" value="Threonine--tRNA ligase, cytoplasmic"/>
    <property type="match status" value="1"/>
</dbReference>
<comment type="subcellular location">
    <subcellularLocation>
        <location evidence="1">Cytoplasm</location>
    </subcellularLocation>
</comment>
<dbReference type="PANTHER" id="PTHR11451">
    <property type="entry name" value="THREONINE-TRNA LIGASE"/>
    <property type="match status" value="1"/>
</dbReference>
<dbReference type="FunFam" id="3.30.980.10:FF:000005">
    <property type="entry name" value="Threonyl-tRNA synthetase, mitochondrial"/>
    <property type="match status" value="1"/>
</dbReference>
<comment type="catalytic activity">
    <reaction evidence="11">
        <text>tRNA(Thr) + L-threonine + ATP = L-threonyl-tRNA(Thr) + AMP + diphosphate + H(+)</text>
        <dbReference type="Rhea" id="RHEA:24624"/>
        <dbReference type="Rhea" id="RHEA-COMP:9670"/>
        <dbReference type="Rhea" id="RHEA-COMP:9704"/>
        <dbReference type="ChEBI" id="CHEBI:15378"/>
        <dbReference type="ChEBI" id="CHEBI:30616"/>
        <dbReference type="ChEBI" id="CHEBI:33019"/>
        <dbReference type="ChEBI" id="CHEBI:57926"/>
        <dbReference type="ChEBI" id="CHEBI:78442"/>
        <dbReference type="ChEBI" id="CHEBI:78534"/>
        <dbReference type="ChEBI" id="CHEBI:456215"/>
        <dbReference type="EC" id="6.1.1.3"/>
    </reaction>
</comment>
<feature type="compositionally biased region" description="Basic and acidic residues" evidence="12">
    <location>
        <begin position="599"/>
        <end position="631"/>
    </location>
</feature>
<evidence type="ECO:0000256" key="10">
    <source>
        <dbReference type="ARBA" id="ARBA00031900"/>
    </source>
</evidence>
<dbReference type="PROSITE" id="PS50862">
    <property type="entry name" value="AA_TRNA_LIGASE_II"/>
    <property type="match status" value="1"/>
</dbReference>
<feature type="domain" description="TGS" evidence="14">
    <location>
        <begin position="85"/>
        <end position="152"/>
    </location>
</feature>
<dbReference type="GO" id="GO:0006435">
    <property type="term" value="P:threonyl-tRNA aminoacylation"/>
    <property type="evidence" value="ECO:0007669"/>
    <property type="project" value="InterPro"/>
</dbReference>
<dbReference type="CDD" id="cd00860">
    <property type="entry name" value="ThrRS_anticodon"/>
    <property type="match status" value="1"/>
</dbReference>
<evidence type="ECO:0000259" key="14">
    <source>
        <dbReference type="PROSITE" id="PS51880"/>
    </source>
</evidence>
<dbReference type="InterPro" id="IPR036621">
    <property type="entry name" value="Anticodon-bd_dom_sf"/>
</dbReference>
<dbReference type="CDD" id="cd00771">
    <property type="entry name" value="ThrRS_core"/>
    <property type="match status" value="1"/>
</dbReference>
<evidence type="ECO:0000256" key="7">
    <source>
        <dbReference type="ARBA" id="ARBA00022840"/>
    </source>
</evidence>
<dbReference type="Gene3D" id="3.30.980.10">
    <property type="entry name" value="Threonyl-trna Synthetase, Chain A, domain 2"/>
    <property type="match status" value="1"/>
</dbReference>
<dbReference type="Pfam" id="PF02824">
    <property type="entry name" value="TGS"/>
    <property type="match status" value="1"/>
</dbReference>
<feature type="domain" description="Aminoacyl-transfer RNA synthetases class-II family profile" evidence="13">
    <location>
        <begin position="363"/>
        <end position="677"/>
    </location>
</feature>
<evidence type="ECO:0000256" key="11">
    <source>
        <dbReference type="ARBA" id="ARBA00049515"/>
    </source>
</evidence>
<evidence type="ECO:0000256" key="12">
    <source>
        <dbReference type="SAM" id="MobiDB-lite"/>
    </source>
</evidence>
<dbReference type="InterPro" id="IPR006195">
    <property type="entry name" value="aa-tRNA-synth_II"/>
</dbReference>
<dbReference type="InterPro" id="IPR004095">
    <property type="entry name" value="TGS"/>
</dbReference>
<organism evidence="15 16">
    <name type="scientific">Ampelomyces quisqualis</name>
    <name type="common">Powdery mildew agent</name>
    <dbReference type="NCBI Taxonomy" id="50730"/>
    <lineage>
        <taxon>Eukaryota</taxon>
        <taxon>Fungi</taxon>
        <taxon>Dikarya</taxon>
        <taxon>Ascomycota</taxon>
        <taxon>Pezizomycotina</taxon>
        <taxon>Dothideomycetes</taxon>
        <taxon>Pleosporomycetidae</taxon>
        <taxon>Pleosporales</taxon>
        <taxon>Pleosporineae</taxon>
        <taxon>Phaeosphaeriaceae</taxon>
        <taxon>Ampelomyces</taxon>
    </lineage>
</organism>
<dbReference type="PANTHER" id="PTHR11451:SF46">
    <property type="entry name" value="THREONINE--TRNA LIGASE"/>
    <property type="match status" value="1"/>
</dbReference>
<dbReference type="InterPro" id="IPR002314">
    <property type="entry name" value="aa-tRNA-synt_IIb"/>
</dbReference>
<keyword evidence="8" id="KW-0648">Protein biosynthesis</keyword>
<evidence type="ECO:0000256" key="4">
    <source>
        <dbReference type="ARBA" id="ARBA00022490"/>
    </source>
</evidence>
<dbReference type="Proteomes" id="UP000800096">
    <property type="component" value="Unassembled WGS sequence"/>
</dbReference>
<dbReference type="GO" id="GO:0005739">
    <property type="term" value="C:mitochondrion"/>
    <property type="evidence" value="ECO:0007669"/>
    <property type="project" value="TreeGrafter"/>
</dbReference>
<dbReference type="Pfam" id="PF03129">
    <property type="entry name" value="HGTP_anticodon"/>
    <property type="match status" value="1"/>
</dbReference>
<dbReference type="SUPFAM" id="SSF81271">
    <property type="entry name" value="TGS-like"/>
    <property type="match status" value="1"/>
</dbReference>
<evidence type="ECO:0000256" key="1">
    <source>
        <dbReference type="ARBA" id="ARBA00004496"/>
    </source>
</evidence>